<reference evidence="9 10" key="1">
    <citation type="journal article" date="2019" name="Sci. Rep.">
        <title>Comparative genomics of chytrid fungi reveal insights into the obligate biotrophic and pathogenic lifestyle of Synchytrium endobioticum.</title>
        <authorList>
            <person name="van de Vossenberg B.T.L.H."/>
            <person name="Warris S."/>
            <person name="Nguyen H.D.T."/>
            <person name="van Gent-Pelzer M.P.E."/>
            <person name="Joly D.L."/>
            <person name="van de Geest H.C."/>
            <person name="Bonants P.J.M."/>
            <person name="Smith D.S."/>
            <person name="Levesque C.A."/>
            <person name="van der Lee T.A.J."/>
        </authorList>
    </citation>
    <scope>NUCLEOTIDE SEQUENCE [LARGE SCALE GENOMIC DNA]</scope>
    <source>
        <strain evidence="9 10">JEL517</strain>
    </source>
</reference>
<dbReference type="PROSITE" id="PS50262">
    <property type="entry name" value="G_PROTEIN_RECEP_F1_2"/>
    <property type="match status" value="1"/>
</dbReference>
<dbReference type="RefSeq" id="XP_031024018.1">
    <property type="nucleotide sequence ID" value="XM_031170023.1"/>
</dbReference>
<dbReference type="PRINTS" id="PR00237">
    <property type="entry name" value="GPCRRHODOPSN"/>
</dbReference>
<dbReference type="AlphaFoldDB" id="A0A507C1F0"/>
<sequence length="364" mass="41175">MDASTYTYPWEHWKPLLIFYVVLYVVSAIVNGLLLAALLSDKNLWRTRKLFYLNVALAHCLFVWNQFILSCVSLQVNGIIDSQALCYYDAVLLLFCVSANVVTFIVVALDRWLIIVKGVNMSPRYIALGCVTAWGWGFFSLGSILIDQNAIWQDPPFFCFNDWSSREPKLVAETVLEVASVFIGVSVTFYFYSQVIKHIKQTKKRMVDTHLESARQYHRQSSHVEALTTSSTGAKRGKTDPEIVICRKFWLLTVVSLTTATPQMIWLLYELISGQKMNSDFGAVSMTLTAAQPLIDCSLIIYMDLPIRNKILSWFRWKTKTIATEGGPLGGRNTSVMATDSVPKDARPPRFFDPAIIATQKDPL</sequence>
<dbReference type="InterPro" id="IPR050125">
    <property type="entry name" value="GPCR_opsins"/>
</dbReference>
<comment type="subcellular location">
    <subcellularLocation>
        <location evidence="1">Membrane</location>
        <topology evidence="1">Multi-pass membrane protein</topology>
    </subcellularLocation>
</comment>
<feature type="transmembrane region" description="Helical" evidence="7">
    <location>
        <begin position="281"/>
        <end position="302"/>
    </location>
</feature>
<evidence type="ECO:0000259" key="8">
    <source>
        <dbReference type="PROSITE" id="PS50262"/>
    </source>
</evidence>
<evidence type="ECO:0000313" key="10">
    <source>
        <dbReference type="Proteomes" id="UP000319731"/>
    </source>
</evidence>
<dbReference type="GeneID" id="42005320"/>
<evidence type="ECO:0000256" key="2">
    <source>
        <dbReference type="ARBA" id="ARBA00022692"/>
    </source>
</evidence>
<feature type="transmembrane region" description="Helical" evidence="7">
    <location>
        <begin position="51"/>
        <end position="70"/>
    </location>
</feature>
<feature type="domain" description="G-protein coupled receptors family 1 profile" evidence="8">
    <location>
        <begin position="30"/>
        <end position="123"/>
    </location>
</feature>
<dbReference type="CDD" id="cd00637">
    <property type="entry name" value="7tm_classA_rhodopsin-like"/>
    <property type="match status" value="1"/>
</dbReference>
<dbReference type="Gene3D" id="1.20.1070.10">
    <property type="entry name" value="Rhodopsin 7-helix transmembrane proteins"/>
    <property type="match status" value="1"/>
</dbReference>
<dbReference type="Pfam" id="PF00001">
    <property type="entry name" value="7tm_1"/>
    <property type="match status" value="1"/>
</dbReference>
<dbReference type="GO" id="GO:0016020">
    <property type="term" value="C:membrane"/>
    <property type="evidence" value="ECO:0007669"/>
    <property type="project" value="UniProtKB-SubCell"/>
</dbReference>
<dbReference type="OrthoDB" id="2177907at2759"/>
<organism evidence="9 10">
    <name type="scientific">Synchytrium microbalum</name>
    <dbReference type="NCBI Taxonomy" id="1806994"/>
    <lineage>
        <taxon>Eukaryota</taxon>
        <taxon>Fungi</taxon>
        <taxon>Fungi incertae sedis</taxon>
        <taxon>Chytridiomycota</taxon>
        <taxon>Chytridiomycota incertae sedis</taxon>
        <taxon>Chytridiomycetes</taxon>
        <taxon>Synchytriales</taxon>
        <taxon>Synchytriaceae</taxon>
        <taxon>Synchytrium</taxon>
    </lineage>
</organism>
<evidence type="ECO:0000256" key="7">
    <source>
        <dbReference type="SAM" id="Phobius"/>
    </source>
</evidence>
<dbReference type="GO" id="GO:0004930">
    <property type="term" value="F:G protein-coupled receptor activity"/>
    <property type="evidence" value="ECO:0007669"/>
    <property type="project" value="UniProtKB-KW"/>
</dbReference>
<keyword evidence="4" id="KW-0807">Transducer</keyword>
<dbReference type="InterPro" id="IPR000276">
    <property type="entry name" value="GPCR_Rhodpsn"/>
</dbReference>
<feature type="transmembrane region" description="Helical" evidence="7">
    <location>
        <begin position="90"/>
        <end position="113"/>
    </location>
</feature>
<keyword evidence="4" id="KW-0297">G-protein coupled receptor</keyword>
<keyword evidence="5 7" id="KW-0472">Membrane</keyword>
<dbReference type="PANTHER" id="PTHR24240">
    <property type="entry name" value="OPSIN"/>
    <property type="match status" value="1"/>
</dbReference>
<feature type="transmembrane region" description="Helical" evidence="7">
    <location>
        <begin position="125"/>
        <end position="146"/>
    </location>
</feature>
<keyword evidence="6" id="KW-0675">Receptor</keyword>
<dbReference type="EMBL" id="QEAO01000025">
    <property type="protein sequence ID" value="TPX32889.1"/>
    <property type="molecule type" value="Genomic_DNA"/>
</dbReference>
<proteinExistence type="predicted"/>
<evidence type="ECO:0000256" key="4">
    <source>
        <dbReference type="ARBA" id="ARBA00023040"/>
    </source>
</evidence>
<name>A0A507C1F0_9FUNG</name>
<keyword evidence="10" id="KW-1185">Reference proteome</keyword>
<protein>
    <recommendedName>
        <fullName evidence="8">G-protein coupled receptors family 1 profile domain-containing protein</fullName>
    </recommendedName>
</protein>
<evidence type="ECO:0000256" key="6">
    <source>
        <dbReference type="ARBA" id="ARBA00023170"/>
    </source>
</evidence>
<feature type="transmembrane region" description="Helical" evidence="7">
    <location>
        <begin position="178"/>
        <end position="196"/>
    </location>
</feature>
<comment type="caution">
    <text evidence="9">The sequence shown here is derived from an EMBL/GenBank/DDBJ whole genome shotgun (WGS) entry which is preliminary data.</text>
</comment>
<feature type="transmembrane region" description="Helical" evidence="7">
    <location>
        <begin position="249"/>
        <end position="269"/>
    </location>
</feature>
<dbReference type="InterPro" id="IPR017452">
    <property type="entry name" value="GPCR_Rhodpsn_7TM"/>
</dbReference>
<evidence type="ECO:0000256" key="3">
    <source>
        <dbReference type="ARBA" id="ARBA00022989"/>
    </source>
</evidence>
<dbReference type="Proteomes" id="UP000319731">
    <property type="component" value="Unassembled WGS sequence"/>
</dbReference>
<keyword evidence="2 7" id="KW-0812">Transmembrane</keyword>
<evidence type="ECO:0000256" key="5">
    <source>
        <dbReference type="ARBA" id="ARBA00023136"/>
    </source>
</evidence>
<dbReference type="SUPFAM" id="SSF81321">
    <property type="entry name" value="Family A G protein-coupled receptor-like"/>
    <property type="match status" value="1"/>
</dbReference>
<feature type="transmembrane region" description="Helical" evidence="7">
    <location>
        <begin position="17"/>
        <end position="39"/>
    </location>
</feature>
<evidence type="ECO:0000256" key="1">
    <source>
        <dbReference type="ARBA" id="ARBA00004141"/>
    </source>
</evidence>
<accession>A0A507C1F0</accession>
<keyword evidence="3 7" id="KW-1133">Transmembrane helix</keyword>
<evidence type="ECO:0000313" key="9">
    <source>
        <dbReference type="EMBL" id="TPX32889.1"/>
    </source>
</evidence>
<gene>
    <name evidence="9" type="ORF">SmJEL517_g04095</name>
</gene>